<evidence type="ECO:0000313" key="15">
    <source>
        <dbReference type="EMBL" id="KAK3087942.1"/>
    </source>
</evidence>
<dbReference type="PANTHER" id="PTHR46453:SF4">
    <property type="entry name" value="PHD FINGER PROTEIN 24"/>
    <property type="match status" value="1"/>
</dbReference>
<evidence type="ECO:0000256" key="5">
    <source>
        <dbReference type="ARBA" id="ARBA00022771"/>
    </source>
</evidence>
<dbReference type="EMBL" id="VSWD01000011">
    <property type="protein sequence ID" value="KAK3087942.1"/>
    <property type="molecule type" value="Genomic_DNA"/>
</dbReference>
<feature type="compositionally biased region" description="Polar residues" evidence="13">
    <location>
        <begin position="140"/>
        <end position="152"/>
    </location>
</feature>
<evidence type="ECO:0000256" key="6">
    <source>
        <dbReference type="ARBA" id="ARBA00022833"/>
    </source>
</evidence>
<dbReference type="Gene3D" id="1.10.10.60">
    <property type="entry name" value="Homeodomain-like"/>
    <property type="match status" value="1"/>
</dbReference>
<dbReference type="GO" id="GO:0008270">
    <property type="term" value="F:zinc ion binding"/>
    <property type="evidence" value="ECO:0007669"/>
    <property type="project" value="UniProtKB-KW"/>
</dbReference>
<dbReference type="Pfam" id="PF24324">
    <property type="entry name" value="MYND_ZMYND11_ZMYD8"/>
    <property type="match status" value="1"/>
</dbReference>
<feature type="region of interest" description="Disordered" evidence="13">
    <location>
        <begin position="1"/>
        <end position="20"/>
    </location>
</feature>
<gene>
    <name evidence="15" type="ORF">FSP39_012665</name>
</gene>
<keyword evidence="7" id="KW-0156">Chromatin regulator</keyword>
<evidence type="ECO:0000256" key="8">
    <source>
        <dbReference type="ARBA" id="ARBA00023015"/>
    </source>
</evidence>
<evidence type="ECO:0000313" key="16">
    <source>
        <dbReference type="Proteomes" id="UP001186944"/>
    </source>
</evidence>
<reference evidence="15" key="1">
    <citation type="submission" date="2019-08" db="EMBL/GenBank/DDBJ databases">
        <title>The improved chromosome-level genome for the pearl oyster Pinctada fucata martensii using PacBio sequencing and Hi-C.</title>
        <authorList>
            <person name="Zheng Z."/>
        </authorList>
    </citation>
    <scope>NUCLEOTIDE SEQUENCE</scope>
    <source>
        <strain evidence="15">ZZ-2019</strain>
        <tissue evidence="15">Adductor muscle</tissue>
    </source>
</reference>
<dbReference type="PROSITE" id="PS01360">
    <property type="entry name" value="ZF_MYND_1"/>
    <property type="match status" value="1"/>
</dbReference>
<dbReference type="InterPro" id="IPR009057">
    <property type="entry name" value="Homeodomain-like_sf"/>
</dbReference>
<evidence type="ECO:0000256" key="1">
    <source>
        <dbReference type="ARBA" id="ARBA00004123"/>
    </source>
</evidence>
<dbReference type="FunFam" id="6.10.140.2220:FF:000002">
    <property type="entry name" value="Protein kinase C-binding protein 1 isoform C"/>
    <property type="match status" value="1"/>
</dbReference>
<dbReference type="GO" id="GO:0005694">
    <property type="term" value="C:chromosome"/>
    <property type="evidence" value="ECO:0007669"/>
    <property type="project" value="UniProtKB-SubCell"/>
</dbReference>
<dbReference type="GO" id="GO:0005634">
    <property type="term" value="C:nucleus"/>
    <property type="evidence" value="ECO:0007669"/>
    <property type="project" value="UniProtKB-SubCell"/>
</dbReference>
<dbReference type="InterPro" id="IPR007889">
    <property type="entry name" value="HTH_Psq"/>
</dbReference>
<evidence type="ECO:0000256" key="7">
    <source>
        <dbReference type="ARBA" id="ARBA00022853"/>
    </source>
</evidence>
<sequence>METVDNSEAADSSEEMETVTSLCESTGLVLSVKVPKRTLNVKVPQTAQSEDKPQGTNESSIATTKGVEVDTDSQHTDGAKTKSDTDVTDTAPSPKKKRDEPRSDLEITEWESGRKSPIYDKSPVYNKKSNSSEDAPRPPSSSTTELSSQFFQTAVEKTLNPPTTTSPSMMKPPQPTKVPAKPTEDDVQVINDSYRNSEQTQNASNMTCLSSPTSTSSAAILVQDDEIEDRVTSGPSGSRSGKQDGQSNIPAGARNLVSKFSAKFTAVMQETFEEMCTEFVQSELQKPKERDTSYDAEISRLEWEQKQQLVELKHNFQLALAEMKSCWAAENLRIVSDLKATLTKEKDQAVNDTKKKQWCANCGKEAIFYCCWNTSYCDYPCQQAHWPTHMPNCMQTQNSSNENEGEKDNNQSKSSSNNTSPQGPSNQSNQSTAPSQPVGNHGPTRPDNQENVDDFRHRVRENFTNVLRQQHQGPHPPPPHPTPQGMPYLPPGANMPQHNFMPVQPGPRPEDMGGMTRYPVPPWTDQNMDAAFRAVIKEGMSVNKAAKVFKVPRHKLTERLGARTSTAPNMQALTGNQPLAGNHPVQFQYVGQPTTLMPPGVQHLNSQQQVTYQKNFLILYFYLHFTSP</sequence>
<evidence type="ECO:0000259" key="14">
    <source>
        <dbReference type="PROSITE" id="PS50865"/>
    </source>
</evidence>
<keyword evidence="11" id="KW-0539">Nucleus</keyword>
<dbReference type="GO" id="GO:0003677">
    <property type="term" value="F:DNA binding"/>
    <property type="evidence" value="ECO:0007669"/>
    <property type="project" value="InterPro"/>
</dbReference>
<evidence type="ECO:0000256" key="12">
    <source>
        <dbReference type="PROSITE-ProRule" id="PRU00134"/>
    </source>
</evidence>
<keyword evidence="5 12" id="KW-0863">Zinc-finger</keyword>
<dbReference type="Pfam" id="PF05225">
    <property type="entry name" value="HTH_psq"/>
    <property type="match status" value="1"/>
</dbReference>
<feature type="compositionally biased region" description="Basic and acidic residues" evidence="13">
    <location>
        <begin position="72"/>
        <end position="85"/>
    </location>
</feature>
<feature type="compositionally biased region" description="Polar residues" evidence="13">
    <location>
        <begin position="233"/>
        <end position="249"/>
    </location>
</feature>
<dbReference type="PANTHER" id="PTHR46453">
    <property type="entry name" value="PROTEIN KINASE C-BINDING PROTEIN 1"/>
    <property type="match status" value="1"/>
</dbReference>
<comment type="subcellular location">
    <subcellularLocation>
        <location evidence="2">Chromosome</location>
    </subcellularLocation>
    <subcellularLocation>
        <location evidence="1">Nucleus</location>
    </subcellularLocation>
</comment>
<keyword evidence="6" id="KW-0862">Zinc</keyword>
<dbReference type="GO" id="GO:0003714">
    <property type="term" value="F:transcription corepressor activity"/>
    <property type="evidence" value="ECO:0007669"/>
    <property type="project" value="TreeGrafter"/>
</dbReference>
<dbReference type="InterPro" id="IPR056987">
    <property type="entry name" value="ZMYND8_CC"/>
</dbReference>
<evidence type="ECO:0000256" key="10">
    <source>
        <dbReference type="ARBA" id="ARBA00023163"/>
    </source>
</evidence>
<feature type="region of interest" description="Disordered" evidence="13">
    <location>
        <begin position="396"/>
        <end position="451"/>
    </location>
</feature>
<feature type="region of interest" description="Disordered" evidence="13">
    <location>
        <begin position="229"/>
        <end position="252"/>
    </location>
</feature>
<keyword evidence="8" id="KW-0805">Transcription regulation</keyword>
<feature type="compositionally biased region" description="Polar residues" evidence="13">
    <location>
        <begin position="190"/>
        <end position="212"/>
    </location>
</feature>
<dbReference type="InterPro" id="IPR002893">
    <property type="entry name" value="Znf_MYND"/>
</dbReference>
<feature type="region of interest" description="Disordered" evidence="13">
    <location>
        <begin position="35"/>
        <end position="212"/>
    </location>
</feature>
<dbReference type="AlphaFoldDB" id="A0AA89BMA0"/>
<keyword evidence="9" id="KW-0103">Bromodomain</keyword>
<comment type="caution">
    <text evidence="15">The sequence shown here is derived from an EMBL/GenBank/DDBJ whole genome shotgun (WGS) entry which is preliminary data.</text>
</comment>
<accession>A0AA89BMA0</accession>
<feature type="compositionally biased region" description="Polar residues" evidence="13">
    <location>
        <begin position="43"/>
        <end position="63"/>
    </location>
</feature>
<evidence type="ECO:0000256" key="11">
    <source>
        <dbReference type="ARBA" id="ARBA00023242"/>
    </source>
</evidence>
<proteinExistence type="predicted"/>
<name>A0AA89BMA0_PINIB</name>
<dbReference type="GO" id="GO:0140006">
    <property type="term" value="F:histone H3 reader activity"/>
    <property type="evidence" value="ECO:0007669"/>
    <property type="project" value="UniProtKB-ARBA"/>
</dbReference>
<keyword evidence="10" id="KW-0804">Transcription</keyword>
<feature type="compositionally biased region" description="Low complexity" evidence="13">
    <location>
        <begin position="411"/>
        <end position="432"/>
    </location>
</feature>
<protein>
    <recommendedName>
        <fullName evidence="14">MYND-type domain-containing protein</fullName>
    </recommendedName>
</protein>
<evidence type="ECO:0000256" key="4">
    <source>
        <dbReference type="ARBA" id="ARBA00022723"/>
    </source>
</evidence>
<dbReference type="SUPFAM" id="SSF46689">
    <property type="entry name" value="Homeodomain-like"/>
    <property type="match status" value="1"/>
</dbReference>
<dbReference type="SUPFAM" id="SSF144232">
    <property type="entry name" value="HIT/MYND zinc finger-like"/>
    <property type="match status" value="1"/>
</dbReference>
<evidence type="ECO:0000256" key="13">
    <source>
        <dbReference type="SAM" id="MobiDB-lite"/>
    </source>
</evidence>
<dbReference type="GO" id="GO:0005737">
    <property type="term" value="C:cytoplasm"/>
    <property type="evidence" value="ECO:0007669"/>
    <property type="project" value="TreeGrafter"/>
</dbReference>
<feature type="compositionally biased region" description="Basic and acidic residues" evidence="13">
    <location>
        <begin position="97"/>
        <end position="118"/>
    </location>
</feature>
<dbReference type="InterPro" id="IPR057053">
    <property type="entry name" value="MYND_ZMYND11_ZMYD8"/>
</dbReference>
<dbReference type="Pfam" id="PF23460">
    <property type="entry name" value="ZMYND8_CC"/>
    <property type="match status" value="1"/>
</dbReference>
<feature type="compositionally biased region" description="Polar residues" evidence="13">
    <location>
        <begin position="1"/>
        <end position="10"/>
    </location>
</feature>
<keyword evidence="3" id="KW-0158">Chromosome</keyword>
<dbReference type="PROSITE" id="PS50865">
    <property type="entry name" value="ZF_MYND_2"/>
    <property type="match status" value="1"/>
</dbReference>
<keyword evidence="16" id="KW-1185">Reference proteome</keyword>
<evidence type="ECO:0000256" key="2">
    <source>
        <dbReference type="ARBA" id="ARBA00004286"/>
    </source>
</evidence>
<dbReference type="Gene3D" id="6.10.140.2220">
    <property type="match status" value="1"/>
</dbReference>
<dbReference type="Proteomes" id="UP001186944">
    <property type="component" value="Unassembled WGS sequence"/>
</dbReference>
<feature type="domain" description="MYND-type" evidence="14">
    <location>
        <begin position="359"/>
        <end position="393"/>
    </location>
</feature>
<evidence type="ECO:0000256" key="3">
    <source>
        <dbReference type="ARBA" id="ARBA00022454"/>
    </source>
</evidence>
<evidence type="ECO:0000256" key="9">
    <source>
        <dbReference type="ARBA" id="ARBA00023117"/>
    </source>
</evidence>
<organism evidence="15 16">
    <name type="scientific">Pinctada imbricata</name>
    <name type="common">Atlantic pearl-oyster</name>
    <name type="synonym">Pinctada martensii</name>
    <dbReference type="NCBI Taxonomy" id="66713"/>
    <lineage>
        <taxon>Eukaryota</taxon>
        <taxon>Metazoa</taxon>
        <taxon>Spiralia</taxon>
        <taxon>Lophotrochozoa</taxon>
        <taxon>Mollusca</taxon>
        <taxon>Bivalvia</taxon>
        <taxon>Autobranchia</taxon>
        <taxon>Pteriomorphia</taxon>
        <taxon>Pterioida</taxon>
        <taxon>Pterioidea</taxon>
        <taxon>Pteriidae</taxon>
        <taxon>Pinctada</taxon>
    </lineage>
</organism>
<keyword evidence="4" id="KW-0479">Metal-binding</keyword>